<dbReference type="PIRSF" id="PIRSF006816">
    <property type="entry name" value="Cyc3_hyd_g"/>
    <property type="match status" value="1"/>
</dbReference>
<keyword evidence="2" id="KW-0813">Transport</keyword>
<feature type="binding site" evidence="12">
    <location>
        <position position="196"/>
    </location>
    <ligand>
        <name>[2Fe-2S] cluster</name>
        <dbReference type="ChEBI" id="CHEBI:190135"/>
    </ligand>
</feature>
<evidence type="ECO:0000256" key="12">
    <source>
        <dbReference type="PIRSR" id="PIRSR006816-2"/>
    </source>
</evidence>
<keyword evidence="8 12" id="KW-0408">Iron</keyword>
<dbReference type="InterPro" id="IPR019480">
    <property type="entry name" value="Dihydroorotate_DH_Fe-S-bd"/>
</dbReference>
<feature type="binding site" evidence="12">
    <location>
        <position position="191"/>
    </location>
    <ligand>
        <name>[2Fe-2S] cluster</name>
        <dbReference type="ChEBI" id="CHEBI:190135"/>
    </ligand>
</feature>
<evidence type="ECO:0000256" key="7">
    <source>
        <dbReference type="ARBA" id="ARBA00022982"/>
    </source>
</evidence>
<name>A0A3S4Y817_9FIRM</name>
<proteinExistence type="inferred from homology"/>
<dbReference type="PROSITE" id="PS51384">
    <property type="entry name" value="FAD_FR"/>
    <property type="match status" value="1"/>
</dbReference>
<dbReference type="GO" id="GO:0016491">
    <property type="term" value="F:oxidoreductase activity"/>
    <property type="evidence" value="ECO:0007669"/>
    <property type="project" value="InterPro"/>
</dbReference>
<protein>
    <submittedName>
        <fullName evidence="14">Dihydrdoorotate oxidase B, electron transfer subunit</fullName>
    </submittedName>
</protein>
<evidence type="ECO:0000256" key="5">
    <source>
        <dbReference type="ARBA" id="ARBA00022723"/>
    </source>
</evidence>
<evidence type="ECO:0000256" key="1">
    <source>
        <dbReference type="ARBA" id="ARBA00006422"/>
    </source>
</evidence>
<feature type="binding site" evidence="12">
    <location>
        <position position="199"/>
    </location>
    <ligand>
        <name>[2Fe-2S] cluster</name>
        <dbReference type="ChEBI" id="CHEBI:190135"/>
    </ligand>
</feature>
<dbReference type="OrthoDB" id="9789468at2"/>
<comment type="cofactor">
    <cofactor evidence="10">
        <name>[2Fe-2S] cluster</name>
        <dbReference type="ChEBI" id="CHEBI:190135"/>
    </cofactor>
</comment>
<evidence type="ECO:0000256" key="4">
    <source>
        <dbReference type="ARBA" id="ARBA00022714"/>
    </source>
</evidence>
<keyword evidence="15" id="KW-1185">Reference proteome</keyword>
<dbReference type="InterPro" id="IPR017938">
    <property type="entry name" value="Riboflavin_synthase-like_b-brl"/>
</dbReference>
<dbReference type="SUPFAM" id="SSF52343">
    <property type="entry name" value="Ferredoxin reductase-like, C-terminal NADP-linked domain"/>
    <property type="match status" value="1"/>
</dbReference>
<gene>
    <name evidence="14" type="primary">pyrK_2</name>
    <name evidence="14" type="ORF">NCTC13079_01371</name>
</gene>
<evidence type="ECO:0000313" key="14">
    <source>
        <dbReference type="EMBL" id="VEJ36171.1"/>
    </source>
</evidence>
<comment type="cofactor">
    <cofactor evidence="12">
        <name>[2Fe-2S] cluster</name>
        <dbReference type="ChEBI" id="CHEBI:190135"/>
    </cofactor>
    <text evidence="12">Binds 1 [2Fe-2S] cluster per subunit.</text>
</comment>
<evidence type="ECO:0000256" key="6">
    <source>
        <dbReference type="ARBA" id="ARBA00022827"/>
    </source>
</evidence>
<dbReference type="GO" id="GO:0050660">
    <property type="term" value="F:flavin adenine dinucleotide binding"/>
    <property type="evidence" value="ECO:0007669"/>
    <property type="project" value="InterPro"/>
</dbReference>
<dbReference type="GO" id="GO:0046872">
    <property type="term" value="F:metal ion binding"/>
    <property type="evidence" value="ECO:0007669"/>
    <property type="project" value="UniProtKB-KW"/>
</dbReference>
<accession>A0A3S4Y817</accession>
<organism evidence="14 15">
    <name type="scientific">Aedoeadaptatus ivorii</name>
    <dbReference type="NCBI Taxonomy" id="54006"/>
    <lineage>
        <taxon>Bacteria</taxon>
        <taxon>Bacillati</taxon>
        <taxon>Bacillota</taxon>
        <taxon>Tissierellia</taxon>
        <taxon>Tissierellales</taxon>
        <taxon>Peptoniphilaceae</taxon>
        <taxon>Aedoeadaptatus</taxon>
    </lineage>
</organism>
<evidence type="ECO:0000256" key="8">
    <source>
        <dbReference type="ARBA" id="ARBA00023004"/>
    </source>
</evidence>
<dbReference type="InterPro" id="IPR037117">
    <property type="entry name" value="Dihydroorotate_DH_ele_sf"/>
</dbReference>
<keyword evidence="9 12" id="KW-0411">Iron-sulfur</keyword>
<dbReference type="KEGG" id="piv:NCTC13079_01371"/>
<comment type="similarity">
    <text evidence="1">Belongs to the PyrK family.</text>
</comment>
<keyword evidence="4 12" id="KW-0001">2Fe-2S</keyword>
<dbReference type="InterPro" id="IPR017927">
    <property type="entry name" value="FAD-bd_FR_type"/>
</dbReference>
<dbReference type="Pfam" id="PF10418">
    <property type="entry name" value="DHODB_Fe-S_bind"/>
    <property type="match status" value="1"/>
</dbReference>
<dbReference type="Gene3D" id="2.10.240.10">
    <property type="entry name" value="Dihydroorotate dehydrogenase, electron transfer subunit"/>
    <property type="match status" value="1"/>
</dbReference>
<evidence type="ECO:0000256" key="3">
    <source>
        <dbReference type="ARBA" id="ARBA00022630"/>
    </source>
</evidence>
<feature type="binding site" evidence="12">
    <location>
        <position position="211"/>
    </location>
    <ligand>
        <name>[2Fe-2S] cluster</name>
        <dbReference type="ChEBI" id="CHEBI:190135"/>
    </ligand>
</feature>
<dbReference type="SUPFAM" id="SSF63380">
    <property type="entry name" value="Riboflavin synthase domain-like"/>
    <property type="match status" value="1"/>
</dbReference>
<keyword evidence="7" id="KW-0249">Electron transport</keyword>
<comment type="cofactor">
    <cofactor evidence="11">
        <name>FAD</name>
        <dbReference type="ChEBI" id="CHEBI:57692"/>
    </cofactor>
    <text evidence="11">Binds 1 FAD per subunit.</text>
</comment>
<keyword evidence="5 12" id="KW-0479">Metal-binding</keyword>
<evidence type="ECO:0000259" key="13">
    <source>
        <dbReference type="PROSITE" id="PS51384"/>
    </source>
</evidence>
<dbReference type="EMBL" id="LR134523">
    <property type="protein sequence ID" value="VEJ36171.1"/>
    <property type="molecule type" value="Genomic_DNA"/>
</dbReference>
<feature type="binding site" evidence="11">
    <location>
        <begin position="43"/>
        <end position="46"/>
    </location>
    <ligand>
        <name>FAD</name>
        <dbReference type="ChEBI" id="CHEBI:57692"/>
    </ligand>
</feature>
<dbReference type="GO" id="GO:0051537">
    <property type="term" value="F:2 iron, 2 sulfur cluster binding"/>
    <property type="evidence" value="ECO:0007669"/>
    <property type="project" value="UniProtKB-KW"/>
</dbReference>
<evidence type="ECO:0000256" key="2">
    <source>
        <dbReference type="ARBA" id="ARBA00022448"/>
    </source>
</evidence>
<sequence length="225" mass="24563">MRVLENKALGEDLFLLRLDGESTVVPGQFFMLRPNDRSRLLGRPLSVFSAIDGLSFLIKAVGEGTEGFRRLRPGDSIDVEGPYGNGFPPLEAPTLFIGGGTGIAPSFHLLESDAKKHLRVAIGLRAPNPALEALYAPYGDRVRFYIGDDIFRDLTVGDETIYTCGPAGMMQRAVEEAKGDVYVSLESRMGCGFGACLACTCKVKEHRERVCVEGPVFEGRSVCWK</sequence>
<dbReference type="RefSeq" id="WP_126466066.1">
    <property type="nucleotide sequence ID" value="NZ_JAUSWF010000007.1"/>
</dbReference>
<feature type="binding site" evidence="11">
    <location>
        <begin position="64"/>
        <end position="65"/>
    </location>
    <ligand>
        <name>FAD</name>
        <dbReference type="ChEBI" id="CHEBI:57692"/>
    </ligand>
</feature>
<dbReference type="InterPro" id="IPR039261">
    <property type="entry name" value="FNR_nucleotide-bd"/>
</dbReference>
<feature type="domain" description="FAD-binding FR-type" evidence="13">
    <location>
        <begin position="1"/>
        <end position="89"/>
    </location>
</feature>
<dbReference type="PANTHER" id="PTHR43513:SF3">
    <property type="entry name" value="DIHYDROOROTATE DEHYDROGENASE B (NAD(+)), ELECTRON TRANSFER SUBUNIT-RELATED"/>
    <property type="match status" value="1"/>
</dbReference>
<keyword evidence="6 11" id="KW-0274">FAD</keyword>
<reference evidence="14 15" key="1">
    <citation type="submission" date="2018-12" db="EMBL/GenBank/DDBJ databases">
        <authorList>
            <consortium name="Pathogen Informatics"/>
        </authorList>
    </citation>
    <scope>NUCLEOTIDE SEQUENCE [LARGE SCALE GENOMIC DNA]</scope>
    <source>
        <strain evidence="14 15">NCTC13079</strain>
    </source>
</reference>
<dbReference type="InterPro" id="IPR012165">
    <property type="entry name" value="Cyt_c3_hydrogenase_gsu"/>
</dbReference>
<dbReference type="InterPro" id="IPR050353">
    <property type="entry name" value="PyrK_electron_transfer"/>
</dbReference>
<dbReference type="Proteomes" id="UP000269544">
    <property type="component" value="Chromosome"/>
</dbReference>
<dbReference type="AlphaFoldDB" id="A0A3S4Y817"/>
<keyword evidence="3 11" id="KW-0285">Flavoprotein</keyword>
<evidence type="ECO:0000256" key="11">
    <source>
        <dbReference type="PIRSR" id="PIRSR006816-1"/>
    </source>
</evidence>
<dbReference type="PANTHER" id="PTHR43513">
    <property type="entry name" value="DIHYDROOROTATE DEHYDROGENASE B (NAD(+)), ELECTRON TRANSFER SUBUNIT"/>
    <property type="match status" value="1"/>
</dbReference>
<evidence type="ECO:0000256" key="10">
    <source>
        <dbReference type="ARBA" id="ARBA00034078"/>
    </source>
</evidence>
<evidence type="ECO:0000256" key="9">
    <source>
        <dbReference type="ARBA" id="ARBA00023014"/>
    </source>
</evidence>
<dbReference type="Gene3D" id="2.40.30.10">
    <property type="entry name" value="Translation factors"/>
    <property type="match status" value="1"/>
</dbReference>
<dbReference type="GO" id="GO:0006221">
    <property type="term" value="P:pyrimidine nucleotide biosynthetic process"/>
    <property type="evidence" value="ECO:0007669"/>
    <property type="project" value="InterPro"/>
</dbReference>
<evidence type="ECO:0000313" key="15">
    <source>
        <dbReference type="Proteomes" id="UP000269544"/>
    </source>
</evidence>